<gene>
    <name evidence="3" type="primary">birA</name>
    <name evidence="5" type="ORF">Q757_04055</name>
</gene>
<dbReference type="Pfam" id="PF02237">
    <property type="entry name" value="BPL_C"/>
    <property type="match status" value="1"/>
</dbReference>
<dbReference type="SUPFAM" id="SSF46785">
    <property type="entry name" value="Winged helix' DNA-binding domain"/>
    <property type="match status" value="1"/>
</dbReference>
<dbReference type="InterPro" id="IPR004408">
    <property type="entry name" value="Biotin_CoA_COase_ligase"/>
</dbReference>
<keyword evidence="6" id="KW-1185">Reference proteome</keyword>
<dbReference type="SUPFAM" id="SSF55681">
    <property type="entry name" value="Class II aaRS and biotin synthetases"/>
    <property type="match status" value="1"/>
</dbReference>
<dbReference type="Pfam" id="PF08279">
    <property type="entry name" value="HTH_11"/>
    <property type="match status" value="1"/>
</dbReference>
<keyword evidence="3" id="KW-0238">DNA-binding</keyword>
<keyword evidence="3" id="KW-0067">ATP-binding</keyword>
<dbReference type="InterPro" id="IPR036388">
    <property type="entry name" value="WH-like_DNA-bd_sf"/>
</dbReference>
<evidence type="ECO:0000256" key="3">
    <source>
        <dbReference type="HAMAP-Rule" id="MF_00978"/>
    </source>
</evidence>
<reference evidence="5 6" key="1">
    <citation type="journal article" date="2014" name="Antonie Van Leeuwenhoek">
        <title>Oenococcus alcoholitolerans sp. nov., a lactic acid bacteria isolated from cachaca and ethanol fermentation processes.</title>
        <authorList>
            <person name="Badotti F."/>
            <person name="Moreira A.P."/>
            <person name="Tonon L.A."/>
            <person name="de Lucena B.T."/>
            <person name="Gomes Fde C."/>
            <person name="Kruger R."/>
            <person name="Thompson C.C."/>
            <person name="de Morais M.A.Jr."/>
            <person name="Rosa C.A."/>
            <person name="Thompson F.L."/>
        </authorList>
    </citation>
    <scope>NUCLEOTIDE SEQUENCE [LARGE SCALE GENOMIC DNA]</scope>
    <source>
        <strain evidence="5 6">UFRJ-M7.2.18</strain>
    </source>
</reference>
<dbReference type="InterPro" id="IPR004143">
    <property type="entry name" value="BPL_LPL_catalytic"/>
</dbReference>
<keyword evidence="3" id="KW-0678">Repressor</keyword>
<dbReference type="Pfam" id="PF03099">
    <property type="entry name" value="BPL_LplA_LipB"/>
    <property type="match status" value="1"/>
</dbReference>
<dbReference type="PANTHER" id="PTHR12835:SF5">
    <property type="entry name" value="BIOTIN--PROTEIN LIGASE"/>
    <property type="match status" value="1"/>
</dbReference>
<comment type="similarity">
    <text evidence="3">Belongs to the biotin--protein ligase family.</text>
</comment>
<evidence type="ECO:0000313" key="6">
    <source>
        <dbReference type="Proteomes" id="UP000030023"/>
    </source>
</evidence>
<keyword evidence="1 3" id="KW-0436">Ligase</keyword>
<dbReference type="HAMAP" id="MF_00978">
    <property type="entry name" value="Bifunct_BirA"/>
    <property type="match status" value="1"/>
</dbReference>
<comment type="catalytic activity">
    <reaction evidence="3">
        <text>biotin + L-lysyl-[protein] + ATP = N(6)-biotinyl-L-lysyl-[protein] + AMP + diphosphate + H(+)</text>
        <dbReference type="Rhea" id="RHEA:11756"/>
        <dbReference type="Rhea" id="RHEA-COMP:9752"/>
        <dbReference type="Rhea" id="RHEA-COMP:10505"/>
        <dbReference type="ChEBI" id="CHEBI:15378"/>
        <dbReference type="ChEBI" id="CHEBI:29969"/>
        <dbReference type="ChEBI" id="CHEBI:30616"/>
        <dbReference type="ChEBI" id="CHEBI:33019"/>
        <dbReference type="ChEBI" id="CHEBI:57586"/>
        <dbReference type="ChEBI" id="CHEBI:83144"/>
        <dbReference type="ChEBI" id="CHEBI:456215"/>
        <dbReference type="EC" id="6.3.4.15"/>
    </reaction>
</comment>
<evidence type="ECO:0000256" key="2">
    <source>
        <dbReference type="ARBA" id="ARBA00023267"/>
    </source>
</evidence>
<dbReference type="Gene3D" id="2.30.30.100">
    <property type="match status" value="1"/>
</dbReference>
<organism evidence="5 6">
    <name type="scientific">Oenococcus alcoholitolerans</name>
    <dbReference type="NCBI Taxonomy" id="931074"/>
    <lineage>
        <taxon>Bacteria</taxon>
        <taxon>Bacillati</taxon>
        <taxon>Bacillota</taxon>
        <taxon>Bacilli</taxon>
        <taxon>Lactobacillales</taxon>
        <taxon>Lactobacillaceae</taxon>
        <taxon>Oenococcus</taxon>
    </lineage>
</organism>
<evidence type="ECO:0000256" key="1">
    <source>
        <dbReference type="ARBA" id="ARBA00022598"/>
    </source>
</evidence>
<keyword evidence="3" id="KW-0547">Nucleotide-binding</keyword>
<dbReference type="Proteomes" id="UP000030023">
    <property type="component" value="Unassembled WGS sequence"/>
</dbReference>
<dbReference type="InterPro" id="IPR045864">
    <property type="entry name" value="aa-tRNA-synth_II/BPL/LPL"/>
</dbReference>
<dbReference type="EMBL" id="AXCV01000149">
    <property type="protein sequence ID" value="KGO31941.1"/>
    <property type="molecule type" value="Genomic_DNA"/>
</dbReference>
<comment type="function">
    <text evidence="3">Acts both as a biotin--[acetyl-CoA-carboxylase] ligase and a repressor.</text>
</comment>
<proteinExistence type="inferred from homology"/>
<comment type="caution">
    <text evidence="5">The sequence shown here is derived from an EMBL/GenBank/DDBJ whole genome shotgun (WGS) entry which is preliminary data.</text>
</comment>
<dbReference type="InterPro" id="IPR003142">
    <property type="entry name" value="BPL_C"/>
</dbReference>
<protein>
    <recommendedName>
        <fullName evidence="3">Bifunctional ligase/repressor BirA</fullName>
    </recommendedName>
    <alternativeName>
        <fullName evidence="3">Biotin--[acetyl-CoA-carboxylase] ligase</fullName>
        <ecNumber evidence="3">6.3.4.15</ecNumber>
    </alternativeName>
    <alternativeName>
        <fullName evidence="3">Biotin--protein ligase</fullName>
    </alternativeName>
    <alternativeName>
        <fullName evidence="3">Biotin-[acetyl-CoA carboxylase] synthetase</fullName>
    </alternativeName>
</protein>
<dbReference type="EC" id="6.3.4.15" evidence="3"/>
<evidence type="ECO:0000313" key="5">
    <source>
        <dbReference type="EMBL" id="KGO31941.1"/>
    </source>
</evidence>
<keyword evidence="2 3" id="KW-0092">Biotin</keyword>
<feature type="binding site" evidence="3">
    <location>
        <position position="118"/>
    </location>
    <ligand>
        <name>biotin</name>
        <dbReference type="ChEBI" id="CHEBI:57586"/>
    </ligand>
</feature>
<feature type="binding site" evidence="3">
    <location>
        <position position="190"/>
    </location>
    <ligand>
        <name>biotin</name>
        <dbReference type="ChEBI" id="CHEBI:57586"/>
    </ligand>
</feature>
<name>A0ABR4XRZ6_9LACO</name>
<feature type="binding site" evidence="3">
    <location>
        <begin position="94"/>
        <end position="96"/>
    </location>
    <ligand>
        <name>biotin</name>
        <dbReference type="ChEBI" id="CHEBI:57586"/>
    </ligand>
</feature>
<sequence>MKENSNKNKLKDFLSANPQKWYSGNDLAQALAISRTAIWKLIKQLSQEGLEIQSRHHLGYRLLLSDHLNKTWIAKKIKKDLPPSRLFIFPTIDSTNIFAKREISEHNDRIVIVIADRQTEGHGRFQRKFYSPAKSGLYLSIAIPLKGDQTVSAGLLTTATAVAVGRSIKEVFGVQLDYKWVNDLYLSERKVGGILTEAITDFESNSISSLVVGIGLNLSLDQNELPIDLRDKIAGIAENGQEKRNQIAAAVINNFFKLFKNYQDGRFLDEYRKNSFLIGRKIQAHSGQRTVAGTAIAIDDQGSLIILEENKKIKIQSGEVTKVDF</sequence>
<dbReference type="CDD" id="cd16442">
    <property type="entry name" value="BPL"/>
    <property type="match status" value="1"/>
</dbReference>
<dbReference type="InterPro" id="IPR030855">
    <property type="entry name" value="Bifunct_BirA"/>
</dbReference>
<keyword evidence="3" id="KW-0805">Transcription regulation</keyword>
<evidence type="ECO:0000259" key="4">
    <source>
        <dbReference type="PROSITE" id="PS51733"/>
    </source>
</evidence>
<dbReference type="Gene3D" id="1.10.10.10">
    <property type="entry name" value="Winged helix-like DNA-binding domain superfamily/Winged helix DNA-binding domain"/>
    <property type="match status" value="1"/>
</dbReference>
<feature type="domain" description="BPL/LPL catalytic" evidence="4">
    <location>
        <begin position="71"/>
        <end position="263"/>
    </location>
</feature>
<dbReference type="Gene3D" id="3.30.930.10">
    <property type="entry name" value="Bira Bifunctional Protein, Domain 2"/>
    <property type="match status" value="1"/>
</dbReference>
<dbReference type="InterPro" id="IPR013196">
    <property type="entry name" value="HTH_11"/>
</dbReference>
<keyword evidence="3" id="KW-0804">Transcription</keyword>
<feature type="DNA-binding region" description="H-T-H motif" evidence="3">
    <location>
        <begin position="24"/>
        <end position="43"/>
    </location>
</feature>
<dbReference type="PANTHER" id="PTHR12835">
    <property type="entry name" value="BIOTIN PROTEIN LIGASE"/>
    <property type="match status" value="1"/>
</dbReference>
<dbReference type="PROSITE" id="PS51733">
    <property type="entry name" value="BPL_LPL_CATALYTIC"/>
    <property type="match status" value="1"/>
</dbReference>
<dbReference type="NCBIfam" id="TIGR00121">
    <property type="entry name" value="birA_ligase"/>
    <property type="match status" value="1"/>
</dbReference>
<comment type="caution">
    <text evidence="3">Lacks conserved residue(s) required for the propagation of feature annotation.</text>
</comment>
<dbReference type="InterPro" id="IPR036390">
    <property type="entry name" value="WH_DNA-bd_sf"/>
</dbReference>
<accession>A0ABR4XRZ6</accession>